<feature type="short sequence motif" description="HXTX 1" evidence="2">
    <location>
        <begin position="49"/>
        <end position="52"/>
    </location>
</feature>
<dbReference type="EMBL" id="CAADGH010000010">
    <property type="protein sequence ID" value="VFK74785.1"/>
    <property type="molecule type" value="Genomic_DNA"/>
</dbReference>
<dbReference type="Gene3D" id="3.90.1140.10">
    <property type="entry name" value="Cyclic phosphodiesterase"/>
    <property type="match status" value="1"/>
</dbReference>
<dbReference type="AlphaFoldDB" id="A0A450XJL3"/>
<dbReference type="EMBL" id="CAADFQ010000010">
    <property type="protein sequence ID" value="VFK29456.1"/>
    <property type="molecule type" value="Genomic_DNA"/>
</dbReference>
<dbReference type="InterPro" id="IPR009097">
    <property type="entry name" value="Cyclic_Pdiesterase"/>
</dbReference>
<evidence type="ECO:0000256" key="1">
    <source>
        <dbReference type="ARBA" id="ARBA00022801"/>
    </source>
</evidence>
<feature type="short sequence motif" description="HXTX 2" evidence="2">
    <location>
        <begin position="139"/>
        <end position="142"/>
    </location>
</feature>
<dbReference type="EC" id="3.1.4.58" evidence="2"/>
<protein>
    <recommendedName>
        <fullName evidence="2">RNA 2',3'-cyclic phosphodiesterase</fullName>
        <shortName evidence="2">RNA 2',3'-CPDase</shortName>
        <ecNumber evidence="2">3.1.4.58</ecNumber>
    </recommendedName>
</protein>
<dbReference type="GO" id="GO:0016874">
    <property type="term" value="F:ligase activity"/>
    <property type="evidence" value="ECO:0007669"/>
    <property type="project" value="UniProtKB-KW"/>
</dbReference>
<sequence>MIISPNQKTSSRRLFFALWPNETVRQMLAEIAGNIASHGGRSVPRQNFHVTLAFLGAVEPERRGCVETIAADISANMGANMGAQHFRLRLDRVGSFPRAGIIWSGASKTPSALLSLVRRLNSGLADCGLTLEKRPFKTHVTLFRKAGRVEDASHALVEWPVSDFCLVESSTLPGGARYRVLRRWPLR</sequence>
<comment type="similarity">
    <text evidence="2">Belongs to the 2H phosphoesterase superfamily. ThpR family.</text>
</comment>
<dbReference type="GO" id="GO:0008664">
    <property type="term" value="F:RNA 2',3'-cyclic 3'-phosphodiesterase activity"/>
    <property type="evidence" value="ECO:0007669"/>
    <property type="project" value="UniProtKB-EC"/>
</dbReference>
<gene>
    <name evidence="4" type="ORF">BECKMB1821H_GA0114242_101011</name>
    <name evidence="3" type="ORF">BECKMB1821I_GA0114274_101011</name>
</gene>
<comment type="catalytic activity">
    <reaction evidence="2">
        <text>a 3'-end 2',3'-cyclophospho-ribonucleotide-RNA + H2O = a 3'-end 2'-phospho-ribonucleotide-RNA + H(+)</text>
        <dbReference type="Rhea" id="RHEA:11828"/>
        <dbReference type="Rhea" id="RHEA-COMP:10464"/>
        <dbReference type="Rhea" id="RHEA-COMP:17353"/>
        <dbReference type="ChEBI" id="CHEBI:15377"/>
        <dbReference type="ChEBI" id="CHEBI:15378"/>
        <dbReference type="ChEBI" id="CHEBI:83064"/>
        <dbReference type="ChEBI" id="CHEBI:173113"/>
        <dbReference type="EC" id="3.1.4.58"/>
    </reaction>
</comment>
<accession>A0A450XJL3</accession>
<evidence type="ECO:0000313" key="3">
    <source>
        <dbReference type="EMBL" id="VFK29456.1"/>
    </source>
</evidence>
<dbReference type="SUPFAM" id="SSF55144">
    <property type="entry name" value="LigT-like"/>
    <property type="match status" value="1"/>
</dbReference>
<proteinExistence type="inferred from homology"/>
<dbReference type="HAMAP" id="MF_01940">
    <property type="entry name" value="RNA_CPDase"/>
    <property type="match status" value="1"/>
</dbReference>
<feature type="active site" description="Proton acceptor" evidence="2">
    <location>
        <position position="139"/>
    </location>
</feature>
<dbReference type="InterPro" id="IPR004175">
    <property type="entry name" value="RNA_CPDase"/>
</dbReference>
<dbReference type="PANTHER" id="PTHR35561">
    <property type="entry name" value="RNA 2',3'-CYCLIC PHOSPHODIESTERASE"/>
    <property type="match status" value="1"/>
</dbReference>
<keyword evidence="3" id="KW-0436">Ligase</keyword>
<evidence type="ECO:0000256" key="2">
    <source>
        <dbReference type="HAMAP-Rule" id="MF_01940"/>
    </source>
</evidence>
<keyword evidence="1 2" id="KW-0378">Hydrolase</keyword>
<comment type="function">
    <text evidence="2">Hydrolyzes RNA 2',3'-cyclic phosphodiester to an RNA 2'-phosphomonoester.</text>
</comment>
<reference evidence="3" key="1">
    <citation type="submission" date="2019-02" db="EMBL/GenBank/DDBJ databases">
        <authorList>
            <person name="Gruber-Vodicka R. H."/>
            <person name="Seah K. B. B."/>
        </authorList>
    </citation>
    <scope>NUCLEOTIDE SEQUENCE</scope>
    <source>
        <strain evidence="4">BECK_BZ198</strain>
        <strain evidence="3">BECK_BZ199</strain>
    </source>
</reference>
<dbReference type="NCBIfam" id="TIGR02258">
    <property type="entry name" value="2_5_ligase"/>
    <property type="match status" value="1"/>
</dbReference>
<feature type="active site" description="Proton donor" evidence="2">
    <location>
        <position position="49"/>
    </location>
</feature>
<dbReference type="GO" id="GO:0004113">
    <property type="term" value="F:2',3'-cyclic-nucleotide 3'-phosphodiesterase activity"/>
    <property type="evidence" value="ECO:0007669"/>
    <property type="project" value="InterPro"/>
</dbReference>
<organism evidence="3">
    <name type="scientific">Candidatus Kentrum sp. MB</name>
    <dbReference type="NCBI Taxonomy" id="2138164"/>
    <lineage>
        <taxon>Bacteria</taxon>
        <taxon>Pseudomonadati</taxon>
        <taxon>Pseudomonadota</taxon>
        <taxon>Gammaproteobacteria</taxon>
        <taxon>Candidatus Kentrum</taxon>
    </lineage>
</organism>
<dbReference type="Pfam" id="PF13563">
    <property type="entry name" value="2_5_RNA_ligase2"/>
    <property type="match status" value="1"/>
</dbReference>
<evidence type="ECO:0000313" key="4">
    <source>
        <dbReference type="EMBL" id="VFK74785.1"/>
    </source>
</evidence>
<dbReference type="PANTHER" id="PTHR35561:SF1">
    <property type="entry name" value="RNA 2',3'-CYCLIC PHOSPHODIESTERASE"/>
    <property type="match status" value="1"/>
</dbReference>
<name>A0A450XJL3_9GAMM</name>